<dbReference type="AlphaFoldDB" id="A0A9W8V9Y9"/>
<gene>
    <name evidence="1" type="ORF">NW762_012201</name>
</gene>
<evidence type="ECO:0000313" key="2">
    <source>
        <dbReference type="Proteomes" id="UP001152049"/>
    </source>
</evidence>
<sequence>MASSFQYGFVLPNGSKIIHGEGVLVKDAYSPELNIPGQLQVFSPGHGADATTPAFRGPHGIFSFDVNLRMPRHVHMAPKEPGPGNRYIVEKILVLNGVALAELGGDVYVIPPNTMVLIGAGVPHTWTACPPGLDLLELGVSKGQRIISEGKFTAVYEYEEPTGFYPTAQTQLLKDEGAYVRCDDLQEIRIPEFTLDQLKKDAWFVWGREARKLNGKISDGGFGNGRKGVEDAFE</sequence>
<organism evidence="1 2">
    <name type="scientific">Fusarium torreyae</name>
    <dbReference type="NCBI Taxonomy" id="1237075"/>
    <lineage>
        <taxon>Eukaryota</taxon>
        <taxon>Fungi</taxon>
        <taxon>Dikarya</taxon>
        <taxon>Ascomycota</taxon>
        <taxon>Pezizomycotina</taxon>
        <taxon>Sordariomycetes</taxon>
        <taxon>Hypocreomycetidae</taxon>
        <taxon>Hypocreales</taxon>
        <taxon>Nectriaceae</taxon>
        <taxon>Fusarium</taxon>
    </lineage>
</organism>
<evidence type="ECO:0000313" key="1">
    <source>
        <dbReference type="EMBL" id="KAJ4249858.1"/>
    </source>
</evidence>
<dbReference type="InterPro" id="IPR011051">
    <property type="entry name" value="RmlC_Cupin_sf"/>
</dbReference>
<keyword evidence="2" id="KW-1185">Reference proteome</keyword>
<dbReference type="Proteomes" id="UP001152049">
    <property type="component" value="Unassembled WGS sequence"/>
</dbReference>
<dbReference type="OrthoDB" id="3452821at2759"/>
<protein>
    <submittedName>
        <fullName evidence="1">Uncharacterized protein</fullName>
    </submittedName>
</protein>
<proteinExistence type="predicted"/>
<dbReference type="SUPFAM" id="SSF51182">
    <property type="entry name" value="RmlC-like cupins"/>
    <property type="match status" value="1"/>
</dbReference>
<accession>A0A9W8V9Y9</accession>
<dbReference type="EMBL" id="JAOQAZ010000032">
    <property type="protein sequence ID" value="KAJ4249858.1"/>
    <property type="molecule type" value="Genomic_DNA"/>
</dbReference>
<comment type="caution">
    <text evidence="1">The sequence shown here is derived from an EMBL/GenBank/DDBJ whole genome shotgun (WGS) entry which is preliminary data.</text>
</comment>
<name>A0A9W8V9Y9_9HYPO</name>
<reference evidence="1" key="1">
    <citation type="submission" date="2022-09" db="EMBL/GenBank/DDBJ databases">
        <title>Fusarium specimens isolated from Avocado Roots.</title>
        <authorList>
            <person name="Stajich J."/>
            <person name="Roper C."/>
            <person name="Heimlech-Rivalta G."/>
        </authorList>
    </citation>
    <scope>NUCLEOTIDE SEQUENCE</scope>
    <source>
        <strain evidence="1">CF00136</strain>
    </source>
</reference>